<dbReference type="InterPro" id="IPR043129">
    <property type="entry name" value="ATPase_NBD"/>
</dbReference>
<dbReference type="FunFam" id="3.90.640.10:FF:000003">
    <property type="entry name" value="Molecular chaperone DnaK"/>
    <property type="match status" value="1"/>
</dbReference>
<dbReference type="InterPro" id="IPR029047">
    <property type="entry name" value="HSP70_peptide-bd_sf"/>
</dbReference>
<comment type="function">
    <text evidence="1 8">Acts as a chaperone.</text>
</comment>
<dbReference type="HAMAP" id="MF_00332">
    <property type="entry name" value="DnaK"/>
    <property type="match status" value="1"/>
</dbReference>
<dbReference type="Gene3D" id="3.30.420.40">
    <property type="match status" value="2"/>
</dbReference>
<dbReference type="PRINTS" id="PR00301">
    <property type="entry name" value="HEATSHOCK70"/>
</dbReference>
<evidence type="ECO:0000256" key="6">
    <source>
        <dbReference type="ARBA" id="ARBA00023016"/>
    </source>
</evidence>
<keyword evidence="4 8" id="KW-0547">Nucleotide-binding</keyword>
<accession>A0A5J4KJC7</accession>
<comment type="similarity">
    <text evidence="2 8 9">Belongs to the heat shock protein 70 family.</text>
</comment>
<keyword evidence="13" id="KW-1185">Reference proteome</keyword>
<evidence type="ECO:0000256" key="7">
    <source>
        <dbReference type="ARBA" id="ARBA00023186"/>
    </source>
</evidence>
<dbReference type="Gene3D" id="2.60.34.10">
    <property type="entry name" value="Substrate Binding Domain Of DNAk, Chain A, domain 1"/>
    <property type="match status" value="1"/>
</dbReference>
<evidence type="ECO:0000256" key="2">
    <source>
        <dbReference type="ARBA" id="ARBA00007381"/>
    </source>
</evidence>
<dbReference type="Gene3D" id="3.90.640.10">
    <property type="entry name" value="Actin, Chain A, domain 4"/>
    <property type="match status" value="1"/>
</dbReference>
<feature type="coiled-coil region" evidence="10">
    <location>
        <begin position="247"/>
        <end position="274"/>
    </location>
</feature>
<evidence type="ECO:0000256" key="10">
    <source>
        <dbReference type="SAM" id="Coils"/>
    </source>
</evidence>
<dbReference type="SUPFAM" id="SSF100934">
    <property type="entry name" value="Heat shock protein 70kD (HSP70), C-terminal subdomain"/>
    <property type="match status" value="1"/>
</dbReference>
<evidence type="ECO:0000256" key="3">
    <source>
        <dbReference type="ARBA" id="ARBA00022553"/>
    </source>
</evidence>
<keyword evidence="6 8" id="KW-0346">Stress response</keyword>
<feature type="region of interest" description="Disordered" evidence="11">
    <location>
        <begin position="604"/>
        <end position="633"/>
    </location>
</feature>
<comment type="induction">
    <text evidence="8">By stress conditions e.g. heat shock.</text>
</comment>
<evidence type="ECO:0000313" key="12">
    <source>
        <dbReference type="EMBL" id="GER86430.1"/>
    </source>
</evidence>
<evidence type="ECO:0000313" key="13">
    <source>
        <dbReference type="Proteomes" id="UP000326912"/>
    </source>
</evidence>
<evidence type="ECO:0000256" key="5">
    <source>
        <dbReference type="ARBA" id="ARBA00022840"/>
    </source>
</evidence>
<gene>
    <name evidence="12" type="primary">dnaK_3</name>
    <name evidence="8" type="synonym">dnaK</name>
    <name evidence="12" type="ORF">KDW_05920</name>
</gene>
<keyword evidence="5 8" id="KW-0067">ATP-binding</keyword>
<dbReference type="InterPro" id="IPR018181">
    <property type="entry name" value="Heat_shock_70_CS"/>
</dbReference>
<protein>
    <recommendedName>
        <fullName evidence="8">Chaperone protein DnaK</fullName>
    </recommendedName>
    <alternativeName>
        <fullName evidence="8">HSP70</fullName>
    </alternativeName>
    <alternativeName>
        <fullName evidence="8">Heat shock 70 kDa protein</fullName>
    </alternativeName>
    <alternativeName>
        <fullName evidence="8">Heat shock protein 70</fullName>
    </alternativeName>
</protein>
<sequence length="633" mass="68431">MAKVIGIDLGTTNSVVAIIEAGDPTVLENSEGARLTPSIVALTKGGERLVGQVAKRQAVTNPENTIFSVKRLMGRRYDDAEVQRTIKSVPYKVTRAANGDARVSMAGREYSPPEISAMILQKLKADAEARLGEPVTQAVITVPAYFNDTQRQATKDAGRIAGLEVLRIINEPTAASLAYGLDKKSDQTIAVYDLGGGTFDISILQLGEGVFEVKSTNGDTHLGGDDFDQLIMDWIADEFRREQGIDLRNDLMALQRLKEAAERAKVELSSAMETEINLPFITADASGPKHLIMNLTRAKLEQLVGKLIERTRGPVLKALEDAELRPSDVDEVVLVGGQTRMPAVVDMVRKLFGKEPHRGVNPDEVVAIGAAIQAGVLQGDVKDVLLLDVTPLSLGVETLGGVMTRLIERNTTIPVRKSEVFSTAEDSQPAVEIHVLQGERELARDNKSLGHFKLEGIAPAPRGVPQVEVIFDIDANGILNVTARDKATGREQRITITASGGLSSAEVERMVREAEAHVQEDRQHKEEIELRNRADSTAYQAERTLKDTEGKISSGLRSTVESRIQAVRDAIRANDTIRMKSVTEELEQTLQHVGQEIYDNQNAAAAGATSGTGTGSSGTGGDAGPIEGEYREV</sequence>
<evidence type="ECO:0000256" key="8">
    <source>
        <dbReference type="HAMAP-Rule" id="MF_00332"/>
    </source>
</evidence>
<keyword evidence="3 8" id="KW-0597">Phosphoprotein</keyword>
<dbReference type="AlphaFoldDB" id="A0A5J4KJC7"/>
<dbReference type="FunFam" id="3.30.420.40:FF:000004">
    <property type="entry name" value="Molecular chaperone DnaK"/>
    <property type="match status" value="1"/>
</dbReference>
<evidence type="ECO:0000256" key="9">
    <source>
        <dbReference type="RuleBase" id="RU003322"/>
    </source>
</evidence>
<dbReference type="Pfam" id="PF00012">
    <property type="entry name" value="HSP70"/>
    <property type="match status" value="1"/>
</dbReference>
<reference evidence="12 13" key="1">
    <citation type="submission" date="2019-10" db="EMBL/GenBank/DDBJ databases">
        <title>Dictyobacter vulcani sp. nov., within the class Ktedonobacteria, isolated from soil of volcanic Mt. Zao.</title>
        <authorList>
            <person name="Zheng Y."/>
            <person name="Wang C.M."/>
            <person name="Sakai Y."/>
            <person name="Abe K."/>
            <person name="Yokota A."/>
            <person name="Yabe S."/>
        </authorList>
    </citation>
    <scope>NUCLEOTIDE SEQUENCE [LARGE SCALE GENOMIC DNA]</scope>
    <source>
        <strain evidence="12 13">W12</strain>
    </source>
</reference>
<dbReference type="InterPro" id="IPR013126">
    <property type="entry name" value="Hsp_70_fam"/>
</dbReference>
<dbReference type="RefSeq" id="WP_151754563.1">
    <property type="nucleotide sequence ID" value="NZ_BKZW01000001.1"/>
</dbReference>
<dbReference type="GO" id="GO:0005524">
    <property type="term" value="F:ATP binding"/>
    <property type="evidence" value="ECO:0007669"/>
    <property type="project" value="UniProtKB-UniRule"/>
</dbReference>
<evidence type="ECO:0000256" key="11">
    <source>
        <dbReference type="SAM" id="MobiDB-lite"/>
    </source>
</evidence>
<dbReference type="GO" id="GO:0005737">
    <property type="term" value="C:cytoplasm"/>
    <property type="evidence" value="ECO:0007669"/>
    <property type="project" value="UniProtKB-ARBA"/>
</dbReference>
<dbReference type="GO" id="GO:0051082">
    <property type="term" value="F:unfolded protein binding"/>
    <property type="evidence" value="ECO:0007669"/>
    <property type="project" value="InterPro"/>
</dbReference>
<dbReference type="NCBIfam" id="NF003520">
    <property type="entry name" value="PRK05183.1"/>
    <property type="match status" value="1"/>
</dbReference>
<dbReference type="CDD" id="cd10234">
    <property type="entry name" value="ASKHA_NBD_HSP70_DnaK-like"/>
    <property type="match status" value="1"/>
</dbReference>
<dbReference type="SUPFAM" id="SSF100920">
    <property type="entry name" value="Heat shock protein 70kD (HSP70), peptide-binding domain"/>
    <property type="match status" value="1"/>
</dbReference>
<name>A0A5J4KJC7_9CHLR</name>
<dbReference type="InterPro" id="IPR029048">
    <property type="entry name" value="HSP70_C_sf"/>
</dbReference>
<dbReference type="InterPro" id="IPR012725">
    <property type="entry name" value="Chaperone_DnaK"/>
</dbReference>
<dbReference type="Gene3D" id="1.20.1270.10">
    <property type="match status" value="1"/>
</dbReference>
<dbReference type="GO" id="GO:0140662">
    <property type="term" value="F:ATP-dependent protein folding chaperone"/>
    <property type="evidence" value="ECO:0007669"/>
    <property type="project" value="InterPro"/>
</dbReference>
<dbReference type="PANTHER" id="PTHR19375">
    <property type="entry name" value="HEAT SHOCK PROTEIN 70KDA"/>
    <property type="match status" value="1"/>
</dbReference>
<dbReference type="FunFam" id="3.30.420.40:FF:000020">
    <property type="entry name" value="Chaperone protein HscA homolog"/>
    <property type="match status" value="1"/>
</dbReference>
<dbReference type="PROSITE" id="PS00329">
    <property type="entry name" value="HSP70_2"/>
    <property type="match status" value="1"/>
</dbReference>
<feature type="modified residue" description="Phosphothreonine; by autocatalysis" evidence="8">
    <location>
        <position position="198"/>
    </location>
</feature>
<dbReference type="Proteomes" id="UP000326912">
    <property type="component" value="Unassembled WGS sequence"/>
</dbReference>
<keyword evidence="10" id="KW-0175">Coiled coil</keyword>
<comment type="caution">
    <text evidence="12">The sequence shown here is derived from an EMBL/GenBank/DDBJ whole genome shotgun (WGS) entry which is preliminary data.</text>
</comment>
<dbReference type="PROSITE" id="PS00297">
    <property type="entry name" value="HSP70_1"/>
    <property type="match status" value="1"/>
</dbReference>
<dbReference type="NCBIfam" id="TIGR02350">
    <property type="entry name" value="prok_dnaK"/>
    <property type="match status" value="1"/>
</dbReference>
<dbReference type="NCBIfam" id="NF001413">
    <property type="entry name" value="PRK00290.1"/>
    <property type="match status" value="1"/>
</dbReference>
<feature type="compositionally biased region" description="Gly residues" evidence="11">
    <location>
        <begin position="610"/>
        <end position="623"/>
    </location>
</feature>
<organism evidence="12 13">
    <name type="scientific">Dictyobacter vulcani</name>
    <dbReference type="NCBI Taxonomy" id="2607529"/>
    <lineage>
        <taxon>Bacteria</taxon>
        <taxon>Bacillati</taxon>
        <taxon>Chloroflexota</taxon>
        <taxon>Ktedonobacteria</taxon>
        <taxon>Ktedonobacterales</taxon>
        <taxon>Dictyobacteraceae</taxon>
        <taxon>Dictyobacter</taxon>
    </lineage>
</organism>
<keyword evidence="7 8" id="KW-0143">Chaperone</keyword>
<evidence type="ECO:0000256" key="1">
    <source>
        <dbReference type="ARBA" id="ARBA00002290"/>
    </source>
</evidence>
<evidence type="ECO:0000256" key="4">
    <source>
        <dbReference type="ARBA" id="ARBA00022741"/>
    </source>
</evidence>
<dbReference type="PROSITE" id="PS01036">
    <property type="entry name" value="HSP70_3"/>
    <property type="match status" value="1"/>
</dbReference>
<dbReference type="FunFam" id="2.60.34.10:FF:000014">
    <property type="entry name" value="Chaperone protein DnaK HSP70"/>
    <property type="match status" value="1"/>
</dbReference>
<proteinExistence type="evidence at transcript level"/>
<dbReference type="EMBL" id="BKZW01000001">
    <property type="protein sequence ID" value="GER86430.1"/>
    <property type="molecule type" value="Genomic_DNA"/>
</dbReference>
<dbReference type="SUPFAM" id="SSF53067">
    <property type="entry name" value="Actin-like ATPase domain"/>
    <property type="match status" value="2"/>
</dbReference>
<dbReference type="FunFam" id="1.20.1270.10:FF:000001">
    <property type="entry name" value="Molecular chaperone DnaK"/>
    <property type="match status" value="1"/>
</dbReference>